<comment type="caution">
    <text evidence="1">The sequence shown here is derived from an EMBL/GenBank/DDBJ whole genome shotgun (WGS) entry which is preliminary data.</text>
</comment>
<accession>A6FYY2</accession>
<gene>
    <name evidence="1" type="ORF">PPSIR1_30015</name>
</gene>
<dbReference type="RefSeq" id="WP_006969681.1">
    <property type="nucleotide sequence ID" value="NZ_ABCS01000005.1"/>
</dbReference>
<dbReference type="STRING" id="391625.PPSIR1_30015"/>
<dbReference type="Proteomes" id="UP000005801">
    <property type="component" value="Unassembled WGS sequence"/>
</dbReference>
<dbReference type="OrthoDB" id="9785236at2"/>
<dbReference type="AlphaFoldDB" id="A6FYY2"/>
<evidence type="ECO:0000313" key="1">
    <source>
        <dbReference type="EMBL" id="EDM81137.1"/>
    </source>
</evidence>
<sequence>MASALARARALLPHTVGLGLALALTWGGSRELERQAEEAEPFAVHVGEAAAVLDRSAPPAGGGPSWTARITPASELERVAVRVDGRTLEPGEFDGRKARRDLDAGTLGLGLESLEPGWHFVELDLERRGGRHEGAVAPVLVGDFARPTPSPEARCDLKLSASEALLRSLVQPMLERELLPQLRAVDQLGPETELREATLELRDDALRFELEIAGVNTLAVSGVVALFIDDQSRLQAKLVTLSEVDFRGKLRNQARGAGAGGGALVAGIVAPPLAPVGAAVGWWLADDFVTDKARELVRAEVEDGLEQISGVELLPGAVELIPGQPRSRVRLGFCEQTRVRHTGVVAGLWIEPDRPEGPTRVHDLGVSGPFVVASAAAPTPAGDDADLQLDLSVDLINALLYEWTATGLLAEQLHEPAALERANAELSEWTPLRLAGLRPTRPPALSPRIDPNAAPNEADFEFGIGGLELALEGMDPADIEARWGALSVAVGGRVGLAWDADAAELNLRASLQHLSLTCVREGQNESGASGKDARIDGCFSELLDAAQVRERVDAQLQPGSAALPSVALGALLSEELGLALDALELSRPDPAHLRVSARVHLE</sequence>
<dbReference type="EMBL" id="ABCS01000005">
    <property type="protein sequence ID" value="EDM81137.1"/>
    <property type="molecule type" value="Genomic_DNA"/>
</dbReference>
<proteinExistence type="predicted"/>
<reference evidence="1 2" key="1">
    <citation type="submission" date="2007-06" db="EMBL/GenBank/DDBJ databases">
        <authorList>
            <person name="Shimkets L."/>
            <person name="Ferriera S."/>
            <person name="Johnson J."/>
            <person name="Kravitz S."/>
            <person name="Beeson K."/>
            <person name="Sutton G."/>
            <person name="Rogers Y.-H."/>
            <person name="Friedman R."/>
            <person name="Frazier M."/>
            <person name="Venter J.C."/>
        </authorList>
    </citation>
    <scope>NUCLEOTIDE SEQUENCE [LARGE SCALE GENOMIC DNA]</scope>
    <source>
        <strain evidence="1 2">SIR-1</strain>
    </source>
</reference>
<organism evidence="1 2">
    <name type="scientific">Plesiocystis pacifica SIR-1</name>
    <dbReference type="NCBI Taxonomy" id="391625"/>
    <lineage>
        <taxon>Bacteria</taxon>
        <taxon>Pseudomonadati</taxon>
        <taxon>Myxococcota</taxon>
        <taxon>Polyangia</taxon>
        <taxon>Nannocystales</taxon>
        <taxon>Nannocystaceae</taxon>
        <taxon>Plesiocystis</taxon>
    </lineage>
</organism>
<name>A6FYY2_9BACT</name>
<protein>
    <submittedName>
        <fullName evidence="1">Uncharacterized protein</fullName>
    </submittedName>
</protein>
<keyword evidence="2" id="KW-1185">Reference proteome</keyword>
<evidence type="ECO:0000313" key="2">
    <source>
        <dbReference type="Proteomes" id="UP000005801"/>
    </source>
</evidence>